<dbReference type="Proteomes" id="UP000294588">
    <property type="component" value="Unassembled WGS sequence"/>
</dbReference>
<protein>
    <submittedName>
        <fullName evidence="1">TatD family deoxyribonuclease</fullName>
    </submittedName>
</protein>
<gene>
    <name evidence="1" type="ORF">E0946_03230</name>
</gene>
<dbReference type="EMBL" id="SMOG01000006">
    <property type="protein sequence ID" value="TDF73386.1"/>
    <property type="molecule type" value="Genomic_DNA"/>
</dbReference>
<comment type="caution">
    <text evidence="1">The sequence shown here is derived from an EMBL/GenBank/DDBJ whole genome shotgun (WGS) entry which is preliminary data.</text>
</comment>
<evidence type="ECO:0000313" key="2">
    <source>
        <dbReference type="Proteomes" id="UP000294588"/>
    </source>
</evidence>
<reference evidence="1" key="1">
    <citation type="submission" date="2019-03" db="EMBL/GenBank/DDBJ databases">
        <title>Candidatus Syntrophosphaera thermopropionivorans: a novel player in syntrophic propionate oxidation during anaerobic digestion.</title>
        <authorList>
            <person name="Dyksma S."/>
        </authorList>
    </citation>
    <scope>NUCLEOTIDE SEQUENCE</scope>
    <source>
        <strain evidence="1">W5</strain>
    </source>
</reference>
<name>A0AC61QJN3_9BACT</name>
<sequence>MRLFETHAHLDLPDFDSDRESLIQECFNSGIEYIINVGFNNETSLNALELAKKHLHIFSTVGFHPHEATDFDAEVVKYLAREKKVLAVGEIGLDFFRNLAPYSVQREVFSNQVLLAVDYDLPIIVHDRDAHQECFKILKQANAKDVVFHCFSGDLIFAQQVLDEGWMISFTGSITYPNSRLDDVIRMMPLDQFMIETDCPYLTPYPHRGQRNSPLYLHLVAEKIADIRGITPNEVAEHSYNNAFRFFRIPPDPIKPPRGKSSHKTSVTAKIAKSRKNFMAPSTGKTLTKIKKGQNKK</sequence>
<organism evidence="1 2">
    <name type="scientific">Candidatus Syntrophosphaera thermopropionivorans</name>
    <dbReference type="NCBI Taxonomy" id="2593015"/>
    <lineage>
        <taxon>Bacteria</taxon>
        <taxon>Pseudomonadati</taxon>
        <taxon>Candidatus Cloacimonadota</taxon>
        <taxon>Candidatus Cloacimonadia</taxon>
        <taxon>Candidatus Cloacimonadales</taxon>
        <taxon>Candidatus Cloacimonadaceae</taxon>
        <taxon>Candidatus Syntrophosphaera</taxon>
    </lineage>
</organism>
<evidence type="ECO:0000313" key="1">
    <source>
        <dbReference type="EMBL" id="TDF73386.1"/>
    </source>
</evidence>
<keyword evidence="2" id="KW-1185">Reference proteome</keyword>
<proteinExistence type="predicted"/>
<accession>A0AC61QJN3</accession>